<feature type="compositionally biased region" description="Pro residues" evidence="6">
    <location>
        <begin position="10"/>
        <end position="20"/>
    </location>
</feature>
<accession>A0A7Z0GNP0</accession>
<dbReference type="Proteomes" id="UP000535437">
    <property type="component" value="Unassembled WGS sequence"/>
</dbReference>
<keyword evidence="3 7" id="KW-0812">Transmembrane</keyword>
<dbReference type="PANTHER" id="PTHR23513:SF6">
    <property type="entry name" value="MAJOR FACILITATOR SUPERFAMILY ASSOCIATED DOMAIN-CONTAINING PROTEIN"/>
    <property type="match status" value="1"/>
</dbReference>
<comment type="subcellular location">
    <subcellularLocation>
        <location evidence="1">Cell membrane</location>
        <topology evidence="1">Multi-pass membrane protein</topology>
    </subcellularLocation>
</comment>
<evidence type="ECO:0000259" key="8">
    <source>
        <dbReference type="PROSITE" id="PS50850"/>
    </source>
</evidence>
<evidence type="ECO:0000256" key="1">
    <source>
        <dbReference type="ARBA" id="ARBA00004651"/>
    </source>
</evidence>
<feature type="region of interest" description="Disordered" evidence="6">
    <location>
        <begin position="214"/>
        <end position="238"/>
    </location>
</feature>
<feature type="transmembrane region" description="Helical" evidence="7">
    <location>
        <begin position="93"/>
        <end position="114"/>
    </location>
</feature>
<evidence type="ECO:0000256" key="3">
    <source>
        <dbReference type="ARBA" id="ARBA00022692"/>
    </source>
</evidence>
<feature type="transmembrane region" description="Helical" evidence="7">
    <location>
        <begin position="270"/>
        <end position="288"/>
    </location>
</feature>
<dbReference type="CDD" id="cd06173">
    <property type="entry name" value="MFS_MefA_like"/>
    <property type="match status" value="1"/>
</dbReference>
<reference evidence="9 10" key="1">
    <citation type="submission" date="2020-07" db="EMBL/GenBank/DDBJ databases">
        <title>Sequencing the genomes of 1000 actinobacteria strains.</title>
        <authorList>
            <person name="Klenk H.-P."/>
        </authorList>
    </citation>
    <scope>NUCLEOTIDE SEQUENCE [LARGE SCALE GENOMIC DNA]</scope>
    <source>
        <strain evidence="9 10">DSM 15475</strain>
    </source>
</reference>
<evidence type="ECO:0000313" key="9">
    <source>
        <dbReference type="EMBL" id="NYJ79058.1"/>
    </source>
</evidence>
<gene>
    <name evidence="9" type="ORF">HNR09_002469</name>
</gene>
<keyword evidence="5 7" id="KW-0472">Membrane</keyword>
<keyword evidence="10" id="KW-1185">Reference proteome</keyword>
<dbReference type="InterPro" id="IPR036259">
    <property type="entry name" value="MFS_trans_sf"/>
</dbReference>
<dbReference type="GO" id="GO:0022857">
    <property type="term" value="F:transmembrane transporter activity"/>
    <property type="evidence" value="ECO:0007669"/>
    <property type="project" value="InterPro"/>
</dbReference>
<evidence type="ECO:0000313" key="10">
    <source>
        <dbReference type="Proteomes" id="UP000535437"/>
    </source>
</evidence>
<organism evidence="9 10">
    <name type="scientific">Nesterenkonia xinjiangensis</name>
    <dbReference type="NCBI Taxonomy" id="225327"/>
    <lineage>
        <taxon>Bacteria</taxon>
        <taxon>Bacillati</taxon>
        <taxon>Actinomycetota</taxon>
        <taxon>Actinomycetes</taxon>
        <taxon>Micrococcales</taxon>
        <taxon>Micrococcaceae</taxon>
        <taxon>Nesterenkonia</taxon>
    </lineage>
</organism>
<sequence length="453" mass="46786">MSDAAEVPRVPRPQMGPTPAEPLRRPSFARFFTADAVTACGLSITVVAVDVLVVQVLEASEAEVGMLRAVQFLPYLLVGLLAGALVDRWRRRPVLVVSHAAAGVGLLAIPVLWALGHLTLATAAAMLFLVGVCGVFSLAAEQSSIPDLVGREQLVLANARIGQSRTVAQTSGPAVGGALVAWAGAPLALLVTAFSRLASAVLMATVRFDVTEAGAPESERHTPERSTPEQHAPVQGPGVLPRRGLMSSMGQGVAFVYRHRTLAPLAVSTHVWFLANSAAMTVFAIYALRHLGLSPVQYGAVLACAGVGGLAGALAAPRIVRRLGEGSTILLGRGVMPLAWVAMTLVPDASAGSVALLAAAKMLYGLAMGVEDPAEAGYQQAVTPRAMLGRMSSTMRTANRGCAALGALAGGVAAGLLGLRETLWVSVVVFILAALIVGLSPLRGARALDHQAR</sequence>
<dbReference type="GO" id="GO:0005886">
    <property type="term" value="C:plasma membrane"/>
    <property type="evidence" value="ECO:0007669"/>
    <property type="project" value="UniProtKB-SubCell"/>
</dbReference>
<dbReference type="InterPro" id="IPR011701">
    <property type="entry name" value="MFS"/>
</dbReference>
<dbReference type="AlphaFoldDB" id="A0A7Z0GNP0"/>
<evidence type="ECO:0000256" key="2">
    <source>
        <dbReference type="ARBA" id="ARBA00022475"/>
    </source>
</evidence>
<evidence type="ECO:0000256" key="7">
    <source>
        <dbReference type="SAM" id="Phobius"/>
    </source>
</evidence>
<feature type="transmembrane region" description="Helical" evidence="7">
    <location>
        <begin position="32"/>
        <end position="57"/>
    </location>
</feature>
<keyword evidence="2" id="KW-1003">Cell membrane</keyword>
<protein>
    <submittedName>
        <fullName evidence="9">MFS family permease</fullName>
    </submittedName>
</protein>
<dbReference type="PROSITE" id="PS50850">
    <property type="entry name" value="MFS"/>
    <property type="match status" value="1"/>
</dbReference>
<comment type="caution">
    <text evidence="9">The sequence shown here is derived from an EMBL/GenBank/DDBJ whole genome shotgun (WGS) entry which is preliminary data.</text>
</comment>
<dbReference type="RefSeq" id="WP_343047541.1">
    <property type="nucleotide sequence ID" value="NZ_BAAALL010000001.1"/>
</dbReference>
<feature type="transmembrane region" description="Helical" evidence="7">
    <location>
        <begin position="397"/>
        <end position="417"/>
    </location>
</feature>
<evidence type="ECO:0000256" key="6">
    <source>
        <dbReference type="SAM" id="MobiDB-lite"/>
    </source>
</evidence>
<feature type="domain" description="Major facilitator superfamily (MFS) profile" evidence="8">
    <location>
        <begin position="261"/>
        <end position="453"/>
    </location>
</feature>
<feature type="transmembrane region" description="Helical" evidence="7">
    <location>
        <begin position="120"/>
        <end position="140"/>
    </location>
</feature>
<proteinExistence type="predicted"/>
<name>A0A7Z0GNP0_9MICC</name>
<dbReference type="InterPro" id="IPR020846">
    <property type="entry name" value="MFS_dom"/>
</dbReference>
<feature type="transmembrane region" description="Helical" evidence="7">
    <location>
        <begin position="423"/>
        <end position="442"/>
    </location>
</feature>
<evidence type="ECO:0000256" key="4">
    <source>
        <dbReference type="ARBA" id="ARBA00022989"/>
    </source>
</evidence>
<dbReference type="PANTHER" id="PTHR23513">
    <property type="entry name" value="INTEGRAL MEMBRANE EFFLUX PROTEIN-RELATED"/>
    <property type="match status" value="1"/>
</dbReference>
<feature type="region of interest" description="Disordered" evidence="6">
    <location>
        <begin position="1"/>
        <end position="22"/>
    </location>
</feature>
<feature type="transmembrane region" description="Helical" evidence="7">
    <location>
        <begin position="300"/>
        <end position="320"/>
    </location>
</feature>
<feature type="transmembrane region" description="Helical" evidence="7">
    <location>
        <begin position="69"/>
        <end position="86"/>
    </location>
</feature>
<keyword evidence="4 7" id="KW-1133">Transmembrane helix</keyword>
<evidence type="ECO:0000256" key="5">
    <source>
        <dbReference type="ARBA" id="ARBA00023136"/>
    </source>
</evidence>
<dbReference type="Pfam" id="PF07690">
    <property type="entry name" value="MFS_1"/>
    <property type="match status" value="1"/>
</dbReference>
<feature type="compositionally biased region" description="Basic and acidic residues" evidence="6">
    <location>
        <begin position="217"/>
        <end position="228"/>
    </location>
</feature>
<feature type="transmembrane region" description="Helical" evidence="7">
    <location>
        <begin position="174"/>
        <end position="194"/>
    </location>
</feature>
<feature type="transmembrane region" description="Helical" evidence="7">
    <location>
        <begin position="340"/>
        <end position="360"/>
    </location>
</feature>
<dbReference type="EMBL" id="JACCFY010000001">
    <property type="protein sequence ID" value="NYJ79058.1"/>
    <property type="molecule type" value="Genomic_DNA"/>
</dbReference>
<dbReference type="Gene3D" id="1.20.1250.20">
    <property type="entry name" value="MFS general substrate transporter like domains"/>
    <property type="match status" value="1"/>
</dbReference>
<dbReference type="SUPFAM" id="SSF103473">
    <property type="entry name" value="MFS general substrate transporter"/>
    <property type="match status" value="1"/>
</dbReference>